<dbReference type="GO" id="GO:0009116">
    <property type="term" value="P:nucleoside metabolic process"/>
    <property type="evidence" value="ECO:0007669"/>
    <property type="project" value="InterPro"/>
</dbReference>
<dbReference type="NCBIfam" id="TIGR03468">
    <property type="entry name" value="HpnG"/>
    <property type="match status" value="1"/>
</dbReference>
<dbReference type="AlphaFoldDB" id="A0A512H9S8"/>
<dbReference type="GO" id="GO:0008782">
    <property type="term" value="F:adenosylhomocysteine nucleosidase activity"/>
    <property type="evidence" value="ECO:0007669"/>
    <property type="project" value="TreeGrafter"/>
</dbReference>
<dbReference type="Proteomes" id="UP000321567">
    <property type="component" value="Unassembled WGS sequence"/>
</dbReference>
<dbReference type="RefSeq" id="WP_147164153.1">
    <property type="nucleotide sequence ID" value="NZ_BJZO01000062.1"/>
</dbReference>
<organism evidence="2 3">
    <name type="scientific">Pararhodospirillum oryzae</name>
    <dbReference type="NCBI Taxonomy" id="478448"/>
    <lineage>
        <taxon>Bacteria</taxon>
        <taxon>Pseudomonadati</taxon>
        <taxon>Pseudomonadota</taxon>
        <taxon>Alphaproteobacteria</taxon>
        <taxon>Rhodospirillales</taxon>
        <taxon>Rhodospirillaceae</taxon>
        <taxon>Pararhodospirillum</taxon>
    </lineage>
</organism>
<dbReference type="InterPro" id="IPR017831">
    <property type="entry name" value="Hopanoid-assoc_phosphoryl_HpnG"/>
</dbReference>
<proteinExistence type="predicted"/>
<accession>A0A512H9S8</accession>
<dbReference type="InterPro" id="IPR035994">
    <property type="entry name" value="Nucleoside_phosphorylase_sf"/>
</dbReference>
<evidence type="ECO:0000313" key="3">
    <source>
        <dbReference type="Proteomes" id="UP000321567"/>
    </source>
</evidence>
<reference evidence="2 3" key="1">
    <citation type="submission" date="2019-07" db="EMBL/GenBank/DDBJ databases">
        <title>Whole genome shotgun sequence of Rhodospirillum oryzae NBRC 107573.</title>
        <authorList>
            <person name="Hosoyama A."/>
            <person name="Uohara A."/>
            <person name="Ohji S."/>
            <person name="Ichikawa N."/>
        </authorList>
    </citation>
    <scope>NUCLEOTIDE SEQUENCE [LARGE SCALE GENOMIC DNA]</scope>
    <source>
        <strain evidence="2 3">NBRC 107573</strain>
    </source>
</reference>
<comment type="caution">
    <text evidence="2">The sequence shown here is derived from an EMBL/GenBank/DDBJ whole genome shotgun (WGS) entry which is preliminary data.</text>
</comment>
<dbReference type="InterPro" id="IPR000845">
    <property type="entry name" value="Nucleoside_phosphorylase_d"/>
</dbReference>
<evidence type="ECO:0000259" key="1">
    <source>
        <dbReference type="Pfam" id="PF01048"/>
    </source>
</evidence>
<dbReference type="EMBL" id="BJZO01000062">
    <property type="protein sequence ID" value="GEO82140.1"/>
    <property type="molecule type" value="Genomic_DNA"/>
</dbReference>
<dbReference type="PANTHER" id="PTHR46832:SF1">
    <property type="entry name" value="5'-METHYLTHIOADENOSINE_S-ADENOSYLHOMOCYSTEINE NUCLEOSIDASE"/>
    <property type="match status" value="1"/>
</dbReference>
<dbReference type="PANTHER" id="PTHR46832">
    <property type="entry name" value="5'-METHYLTHIOADENOSINE/S-ADENOSYLHOMOCYSTEINE NUCLEOSIDASE"/>
    <property type="match status" value="1"/>
</dbReference>
<dbReference type="Pfam" id="PF01048">
    <property type="entry name" value="PNP_UDP_1"/>
    <property type="match status" value="1"/>
</dbReference>
<protein>
    <submittedName>
        <fullName evidence="2">Purine phosphorylase</fullName>
    </submittedName>
</protein>
<dbReference type="SUPFAM" id="SSF53167">
    <property type="entry name" value="Purine and uridine phosphorylases"/>
    <property type="match status" value="1"/>
</dbReference>
<name>A0A512H9S8_9PROT</name>
<sequence length="242" mass="23865">MGHASSFPTLGVVCGLALEAALLPPGVRTLCLGPGPRAAAIAARRLLAEGCGALVSFGTAGGLDPALPPGTLLLPTAVVRAEPLESPASADESGPPALFPVADALLAALRAQGLAANHGLLAGVDDPVTTPDAKAALTRATGACAVDMESHAIAAVAHAARRPFLVVRAVADPADRGIPAWALKGVDAEGATRAIPVLAAVVARPTRIPALIALARDAGCARETLTHAGHFLAALASGSSEG</sequence>
<feature type="domain" description="Nucleoside phosphorylase" evidence="1">
    <location>
        <begin position="32"/>
        <end position="202"/>
    </location>
</feature>
<dbReference type="GO" id="GO:0019284">
    <property type="term" value="P:L-methionine salvage from S-adenosylmethionine"/>
    <property type="evidence" value="ECO:0007669"/>
    <property type="project" value="TreeGrafter"/>
</dbReference>
<dbReference type="OrthoDB" id="7357315at2"/>
<dbReference type="Gene3D" id="3.40.50.1580">
    <property type="entry name" value="Nucleoside phosphorylase domain"/>
    <property type="match status" value="1"/>
</dbReference>
<keyword evidence="3" id="KW-1185">Reference proteome</keyword>
<gene>
    <name evidence="2" type="ORF">ROR02_22710</name>
</gene>
<evidence type="ECO:0000313" key="2">
    <source>
        <dbReference type="EMBL" id="GEO82140.1"/>
    </source>
</evidence>
<dbReference type="GO" id="GO:0005829">
    <property type="term" value="C:cytosol"/>
    <property type="evidence" value="ECO:0007669"/>
    <property type="project" value="TreeGrafter"/>
</dbReference>
<dbReference type="GO" id="GO:0008930">
    <property type="term" value="F:methylthioadenosine nucleosidase activity"/>
    <property type="evidence" value="ECO:0007669"/>
    <property type="project" value="TreeGrafter"/>
</dbReference>